<comment type="caution">
    <text evidence="3">The sequence shown here is derived from an EMBL/GenBank/DDBJ whole genome shotgun (WGS) entry which is preliminary data.</text>
</comment>
<feature type="domain" description="DUF4440" evidence="2">
    <location>
        <begin position="31"/>
        <end position="135"/>
    </location>
</feature>
<dbReference type="SUPFAM" id="SSF54427">
    <property type="entry name" value="NTF2-like"/>
    <property type="match status" value="1"/>
</dbReference>
<sequence>MKTVVSLLVALLVTLSTFAQTANNAQDPTAATNSFFKALLDEDSNALSQLLVSDFTFTSVDGRLLDRELLLTAIGGGYLVIDNASVSNLITRTYNDNAAIAIGNWKAKGAAQGQTFDNTVAFTVVTVKQGGLWRVAGVQLSPRP</sequence>
<evidence type="ECO:0000256" key="1">
    <source>
        <dbReference type="SAM" id="SignalP"/>
    </source>
</evidence>
<dbReference type="InterPro" id="IPR032710">
    <property type="entry name" value="NTF2-like_dom_sf"/>
</dbReference>
<keyword evidence="4" id="KW-1185">Reference proteome</keyword>
<keyword evidence="1" id="KW-0732">Signal</keyword>
<evidence type="ECO:0000313" key="3">
    <source>
        <dbReference type="EMBL" id="GAA4407642.1"/>
    </source>
</evidence>
<protein>
    <recommendedName>
        <fullName evidence="2">DUF4440 domain-containing protein</fullName>
    </recommendedName>
</protein>
<feature type="signal peptide" evidence="1">
    <location>
        <begin position="1"/>
        <end position="21"/>
    </location>
</feature>
<feature type="chain" id="PRO_5046099984" description="DUF4440 domain-containing protein" evidence="1">
    <location>
        <begin position="22"/>
        <end position="144"/>
    </location>
</feature>
<evidence type="ECO:0000259" key="2">
    <source>
        <dbReference type="Pfam" id="PF14534"/>
    </source>
</evidence>
<evidence type="ECO:0000313" key="4">
    <source>
        <dbReference type="Proteomes" id="UP001500936"/>
    </source>
</evidence>
<dbReference type="EMBL" id="BAABHB010000005">
    <property type="protein sequence ID" value="GAA4407642.1"/>
    <property type="molecule type" value="Genomic_DNA"/>
</dbReference>
<dbReference type="Proteomes" id="UP001500936">
    <property type="component" value="Unassembled WGS sequence"/>
</dbReference>
<dbReference type="Pfam" id="PF14534">
    <property type="entry name" value="DUF4440"/>
    <property type="match status" value="1"/>
</dbReference>
<dbReference type="RefSeq" id="WP_345268227.1">
    <property type="nucleotide sequence ID" value="NZ_BAABHB010000005.1"/>
</dbReference>
<name>A0ABP8KHZ4_9BACT</name>
<organism evidence="3 4">
    <name type="scientific">Nibrella viscosa</name>
    <dbReference type="NCBI Taxonomy" id="1084524"/>
    <lineage>
        <taxon>Bacteria</taxon>
        <taxon>Pseudomonadati</taxon>
        <taxon>Bacteroidota</taxon>
        <taxon>Cytophagia</taxon>
        <taxon>Cytophagales</taxon>
        <taxon>Spirosomataceae</taxon>
        <taxon>Nibrella</taxon>
    </lineage>
</organism>
<reference evidence="4" key="1">
    <citation type="journal article" date="2019" name="Int. J. Syst. Evol. Microbiol.">
        <title>The Global Catalogue of Microorganisms (GCM) 10K type strain sequencing project: providing services to taxonomists for standard genome sequencing and annotation.</title>
        <authorList>
            <consortium name="The Broad Institute Genomics Platform"/>
            <consortium name="The Broad Institute Genome Sequencing Center for Infectious Disease"/>
            <person name="Wu L."/>
            <person name="Ma J."/>
        </authorList>
    </citation>
    <scope>NUCLEOTIDE SEQUENCE [LARGE SCALE GENOMIC DNA]</scope>
    <source>
        <strain evidence="4">JCM 17925</strain>
    </source>
</reference>
<dbReference type="Gene3D" id="3.10.450.50">
    <property type="match status" value="1"/>
</dbReference>
<dbReference type="InterPro" id="IPR027843">
    <property type="entry name" value="DUF4440"/>
</dbReference>
<accession>A0ABP8KHZ4</accession>
<proteinExistence type="predicted"/>
<gene>
    <name evidence="3" type="ORF">GCM10023187_28520</name>
</gene>